<dbReference type="Proteomes" id="UP000297998">
    <property type="component" value="Unassembled WGS sequence"/>
</dbReference>
<dbReference type="OrthoDB" id="2582440at2"/>
<organism evidence="1 2">
    <name type="scientific">Empedobacter tilapiae</name>
    <dbReference type="NCBI Taxonomy" id="2491114"/>
    <lineage>
        <taxon>Bacteria</taxon>
        <taxon>Pseudomonadati</taxon>
        <taxon>Bacteroidota</taxon>
        <taxon>Flavobacteriia</taxon>
        <taxon>Flavobacteriales</taxon>
        <taxon>Weeksellaceae</taxon>
        <taxon>Empedobacter</taxon>
    </lineage>
</organism>
<dbReference type="AlphaFoldDB" id="A0A4Z1ASA3"/>
<evidence type="ECO:0000313" key="1">
    <source>
        <dbReference type="EMBL" id="TGN21453.1"/>
    </source>
</evidence>
<keyword evidence="2" id="KW-1185">Reference proteome</keyword>
<sequence>MSILNLFGQVNAGGNRIICGVDTALHGTGSSGATFNWTIISKPTGASNPIFSNSTILEPTVTGMNTPGPYTFRVTQNLSGQITTSDVTITSTGDVSSFSAGVGSSATIPATTGSYQLQGVIPEGFKGEWRAVNIYRSQQSGNPQVSTNSQFSNSTIANPVFSLINKANHEIDPAYKVILKITSNFNPSCFYEKEIIVRFIPNPNINIETNKSFCLSSLTTTPSLGLTSAPFISTDGLASGAAQFGTTFTINPISFPSGGNLTFKSIDNSTLYFNPINVEGIYTFTITVSNSVGSYTTPSITMNFAFNLALGFRDINLGQIESYSGGGTGASMYPPSYIGNSTPITIQFKIDPSENPNNVITTAAPSSIAPTGGYPTVVHNGTAGQPLNRNFTVTPPVGGWRAGTYAIRVGKTKTGSTCSSNQTYYIHISGGFQTDIHVNNVEACLPGAGISSVVVDLPAIKLGDSSYLQDYSLRYGIETLSKPNGASNPIINNAELNAANIKTGGKVTITNLDKPGVYTFRASAPGKDWGDERFGFIKKEFDFSNASNETIFTITVNEEVNANAGGDYITTSCAPGFPLLGNQDGGQGTWTVVSTPSGVSPSNITFSPDTTSGSPYTMVNGTSVIGAYTFRWTTNNGSCSSFDDVVVTVADNMPEPLIIINEDDESVKISNYHPTHIYTLPAGLAIDSQGYITGFKFNQTYSVKVRPYGTNENTICFSEGSFIIKKLVQCTNPAIGGTPDGYTNVGITTHSKQEAWPDNVPNGFLALESNTKGMVITRVQNSTKITEPKEGMIIYNIDAKCVQLYNGTIWNCIKNTCDPVVEPPRKIRIGRFASYTIGSGQFPAYDSQLTNVSNYGPAGTFKGVTGFEFSDLSTTLASSTGSQLKSNYDIINTGYTSITSVQAQHVSDFVKEGGVAIINLDTSSAYNFNPILTAFGITGSNGNGAISALSSPVNEMSNVFGDTKNINLSGAATQGRVLANQLPSTSTIYANETATGGGVAVWTIGGDFKGKVIFVWDEGIFRDSLIADTVINTPQEKFVHNLMAYALVQLGFQP</sequence>
<evidence type="ECO:0008006" key="3">
    <source>
        <dbReference type="Google" id="ProtNLM"/>
    </source>
</evidence>
<evidence type="ECO:0000313" key="2">
    <source>
        <dbReference type="Proteomes" id="UP000297998"/>
    </source>
</evidence>
<accession>A0A4Z1ASA3</accession>
<dbReference type="InterPro" id="IPR013783">
    <property type="entry name" value="Ig-like_fold"/>
</dbReference>
<dbReference type="Gene3D" id="2.60.40.10">
    <property type="entry name" value="Immunoglobulins"/>
    <property type="match status" value="1"/>
</dbReference>
<proteinExistence type="predicted"/>
<protein>
    <recommendedName>
        <fullName evidence="3">Ig-like domain-containing protein</fullName>
    </recommendedName>
</protein>
<dbReference type="RefSeq" id="WP_135837053.1">
    <property type="nucleotide sequence ID" value="NZ_SRPE01000020.1"/>
</dbReference>
<name>A0A4Z1ASA3_9FLAO</name>
<comment type="caution">
    <text evidence="1">The sequence shown here is derived from an EMBL/GenBank/DDBJ whole genome shotgun (WGS) entry which is preliminary data.</text>
</comment>
<reference evidence="1 2" key="1">
    <citation type="submission" date="2019-03" db="EMBL/GenBank/DDBJ databases">
        <title>Empedobacter tilapiae sp. nov., isolated from an intestine of Nile tilapia Oreochromis niloticus.</title>
        <authorList>
            <person name="Kim Y.-O."/>
            <person name="Yoon J.-H."/>
        </authorList>
    </citation>
    <scope>NUCLEOTIDE SEQUENCE [LARGE SCALE GENOMIC DNA]</scope>
    <source>
        <strain evidence="1 2">MRS2</strain>
    </source>
</reference>
<dbReference type="EMBL" id="SRPE01000020">
    <property type="protein sequence ID" value="TGN21453.1"/>
    <property type="molecule type" value="Genomic_DNA"/>
</dbReference>
<gene>
    <name evidence="1" type="ORF">E4J94_17395</name>
</gene>